<evidence type="ECO:0000259" key="3">
    <source>
        <dbReference type="PROSITE" id="PS51406"/>
    </source>
</evidence>
<dbReference type="OrthoDB" id="6345539at2759"/>
<name>A0A267FBU8_9PLAT</name>
<dbReference type="EMBL" id="NIVC01001211">
    <property type="protein sequence ID" value="PAA70694.1"/>
    <property type="molecule type" value="Genomic_DNA"/>
</dbReference>
<evidence type="ECO:0000313" key="5">
    <source>
        <dbReference type="Proteomes" id="UP000215902"/>
    </source>
</evidence>
<dbReference type="InterPro" id="IPR002181">
    <property type="entry name" value="Fibrinogen_a/b/g_C_dom"/>
</dbReference>
<protein>
    <recommendedName>
        <fullName evidence="3">Fibrinogen C-terminal domain-containing protein</fullName>
    </recommendedName>
</protein>
<proteinExistence type="predicted"/>
<dbReference type="PROSITE" id="PS51406">
    <property type="entry name" value="FIBRINOGEN_C_2"/>
    <property type="match status" value="1"/>
</dbReference>
<evidence type="ECO:0000256" key="1">
    <source>
        <dbReference type="ARBA" id="ARBA00023157"/>
    </source>
</evidence>
<evidence type="ECO:0000313" key="4">
    <source>
        <dbReference type="EMBL" id="PAA70694.1"/>
    </source>
</evidence>
<reference evidence="4 5" key="1">
    <citation type="submission" date="2017-06" db="EMBL/GenBank/DDBJ databases">
        <title>A platform for efficient transgenesis in Macrostomum lignano, a flatworm model organism for stem cell research.</title>
        <authorList>
            <person name="Berezikov E."/>
        </authorList>
    </citation>
    <scope>NUCLEOTIDE SEQUENCE [LARGE SCALE GENOMIC DNA]</scope>
    <source>
        <strain evidence="4">DV1</strain>
        <tissue evidence="4">Whole organism</tissue>
    </source>
</reference>
<dbReference type="SUPFAM" id="SSF56496">
    <property type="entry name" value="Fibrinogen C-terminal domain-like"/>
    <property type="match status" value="1"/>
</dbReference>
<dbReference type="InterPro" id="IPR050373">
    <property type="entry name" value="Fibrinogen_C-term_domain"/>
</dbReference>
<sequence length="621" mass="70289">MRDWNWKKGFIFVALLLCSLAAGQVSQCAPADSPRLRFVAQLSVNGCALFVHDTGASDGPHLAVEPLMCVTDSLRGIVPRFDFITQQLYFSVPVLMRDAGMLADAQRQLRHLSPRSVSFATVTNISVSADFSSLIRVSDILWTPDEPIATLRLRIEKRARSSVCQAASNLRLANVPRMQSLSSLEIQPEQNANFRSSPGEALEKVRLSASIISNGSCYEVQRHVLLQNSSFFDLEFGRQRFANVSNCRQLRFIRSVNLENCSVRVHQRLDMKGHFLIEPLLCHNISSLSSESVRYDYSRDMHYLKLDVVLQDEATRDAVRTQLADLSPRSVDFMRLWTAERSVSSLSSRFEVGPLMVSTDWKSAQLRLLCGSSGLCDELRSAVLNEPADLWRHLRWRVTSLVADQCRSESVQTTLSWRMKASASASCSSPQSCAAADSSYALQVQRDGRCFVKIQQRLTGRVSFQRGWTEYETGFGDGTDFWIGLSTIHLLSQGGVTFRLEMKLWNGSELHAEYAGFQVGDASTGYRMTYREMLKSRSSLNYDELQKNSGMRFSTIDRDNDESNPGSCTNRYGKGGWWFRDCNHSNPNGIFPVRETANTSYMTWWCETWLYLREVRMLLQI</sequence>
<comment type="caution">
    <text evidence="4">The sequence shown here is derived from an EMBL/GenBank/DDBJ whole genome shotgun (WGS) entry which is preliminary data.</text>
</comment>
<feature type="chain" id="PRO_5012062958" description="Fibrinogen C-terminal domain-containing protein" evidence="2">
    <location>
        <begin position="24"/>
        <end position="621"/>
    </location>
</feature>
<dbReference type="Pfam" id="PF00147">
    <property type="entry name" value="Fibrinogen_C"/>
    <property type="match status" value="1"/>
</dbReference>
<feature type="signal peptide" evidence="2">
    <location>
        <begin position="1"/>
        <end position="23"/>
    </location>
</feature>
<dbReference type="GO" id="GO:0005615">
    <property type="term" value="C:extracellular space"/>
    <property type="evidence" value="ECO:0007669"/>
    <property type="project" value="TreeGrafter"/>
</dbReference>
<evidence type="ECO:0000256" key="2">
    <source>
        <dbReference type="SAM" id="SignalP"/>
    </source>
</evidence>
<gene>
    <name evidence="4" type="ORF">BOX15_Mlig024225g1</name>
</gene>
<dbReference type="Proteomes" id="UP000215902">
    <property type="component" value="Unassembled WGS sequence"/>
</dbReference>
<dbReference type="PROSITE" id="PS00514">
    <property type="entry name" value="FIBRINOGEN_C_1"/>
    <property type="match status" value="1"/>
</dbReference>
<accession>A0A267FBU8</accession>
<feature type="domain" description="Fibrinogen C-terminal" evidence="3">
    <location>
        <begin position="424"/>
        <end position="621"/>
    </location>
</feature>
<keyword evidence="5" id="KW-1185">Reference proteome</keyword>
<dbReference type="AlphaFoldDB" id="A0A267FBU8"/>
<dbReference type="Gene3D" id="3.90.215.10">
    <property type="entry name" value="Gamma Fibrinogen, chain A, domain 1"/>
    <property type="match status" value="1"/>
</dbReference>
<dbReference type="PANTHER" id="PTHR19143">
    <property type="entry name" value="FIBRINOGEN/TENASCIN/ANGIOPOEITIN"/>
    <property type="match status" value="1"/>
</dbReference>
<dbReference type="InterPro" id="IPR036056">
    <property type="entry name" value="Fibrinogen-like_C"/>
</dbReference>
<organism evidence="4 5">
    <name type="scientific">Macrostomum lignano</name>
    <dbReference type="NCBI Taxonomy" id="282301"/>
    <lineage>
        <taxon>Eukaryota</taxon>
        <taxon>Metazoa</taxon>
        <taxon>Spiralia</taxon>
        <taxon>Lophotrochozoa</taxon>
        <taxon>Platyhelminthes</taxon>
        <taxon>Rhabditophora</taxon>
        <taxon>Macrostomorpha</taxon>
        <taxon>Macrostomida</taxon>
        <taxon>Macrostomidae</taxon>
        <taxon>Macrostomum</taxon>
    </lineage>
</organism>
<dbReference type="SMART" id="SM00186">
    <property type="entry name" value="FBG"/>
    <property type="match status" value="1"/>
</dbReference>
<keyword evidence="2" id="KW-0732">Signal</keyword>
<dbReference type="STRING" id="282301.A0A267FBU8"/>
<dbReference type="InterPro" id="IPR014716">
    <property type="entry name" value="Fibrinogen_a/b/g_C_1"/>
</dbReference>
<dbReference type="InterPro" id="IPR020837">
    <property type="entry name" value="Fibrinogen_CS"/>
</dbReference>
<keyword evidence="1" id="KW-1015">Disulfide bond</keyword>